<accession>A0A2T0YFJ6</accession>
<dbReference type="OrthoDB" id="4928386at2"/>
<feature type="transmembrane region" description="Helical" evidence="2">
    <location>
        <begin position="76"/>
        <end position="96"/>
    </location>
</feature>
<evidence type="ECO:0000313" key="3">
    <source>
        <dbReference type="EMBL" id="PRZ13701.1"/>
    </source>
</evidence>
<keyword evidence="2" id="KW-1133">Transmembrane helix</keyword>
<feature type="region of interest" description="Disordered" evidence="1">
    <location>
        <begin position="1"/>
        <end position="56"/>
    </location>
</feature>
<feature type="transmembrane region" description="Helical" evidence="2">
    <location>
        <begin position="171"/>
        <end position="191"/>
    </location>
</feature>
<dbReference type="AlphaFoldDB" id="A0A2T0YFJ6"/>
<proteinExistence type="predicted"/>
<gene>
    <name evidence="3" type="ORF">BCL67_11428</name>
</gene>
<feature type="transmembrane region" description="Helical" evidence="2">
    <location>
        <begin position="211"/>
        <end position="235"/>
    </location>
</feature>
<dbReference type="RefSeq" id="WP_106123608.1">
    <property type="nucleotide sequence ID" value="NZ_PVTY01000014.1"/>
</dbReference>
<evidence type="ECO:0000256" key="1">
    <source>
        <dbReference type="SAM" id="MobiDB-lite"/>
    </source>
</evidence>
<protein>
    <submittedName>
        <fullName evidence="3">Uncharacterized protein</fullName>
    </submittedName>
</protein>
<keyword evidence="2" id="KW-0472">Membrane</keyword>
<keyword evidence="4" id="KW-1185">Reference proteome</keyword>
<reference evidence="3 4" key="1">
    <citation type="submission" date="2018-03" db="EMBL/GenBank/DDBJ databases">
        <title>Comparative analysis of microorganisms from saline springs in Andes Mountain Range, Colombia.</title>
        <authorList>
            <person name="Rubin E."/>
        </authorList>
    </citation>
    <scope>NUCLEOTIDE SEQUENCE [LARGE SCALE GENOMIC DNA]</scope>
    <source>
        <strain evidence="3 4">CG 35</strain>
    </source>
</reference>
<comment type="caution">
    <text evidence="3">The sequence shown here is derived from an EMBL/GenBank/DDBJ whole genome shotgun (WGS) entry which is preliminary data.</text>
</comment>
<organism evidence="3 4">
    <name type="scientific">Nesterenkonia sandarakina</name>
    <dbReference type="NCBI Taxonomy" id="272918"/>
    <lineage>
        <taxon>Bacteria</taxon>
        <taxon>Bacillati</taxon>
        <taxon>Actinomycetota</taxon>
        <taxon>Actinomycetes</taxon>
        <taxon>Micrococcales</taxon>
        <taxon>Micrococcaceae</taxon>
        <taxon>Nesterenkonia</taxon>
    </lineage>
</organism>
<feature type="transmembrane region" description="Helical" evidence="2">
    <location>
        <begin position="146"/>
        <end position="164"/>
    </location>
</feature>
<dbReference type="EMBL" id="PVTY01000014">
    <property type="protein sequence ID" value="PRZ13701.1"/>
    <property type="molecule type" value="Genomic_DNA"/>
</dbReference>
<evidence type="ECO:0000256" key="2">
    <source>
        <dbReference type="SAM" id="Phobius"/>
    </source>
</evidence>
<sequence>MSKRRKKVRGNPAREATEPESSGIPGAPGGLRAFRRARREGLDPSTTPKRRDDVRDGYLSAASQRAGEGTDSNPHLLLYALLGLMAFLFAYLHLYALPQMNYFAGGFSMPDSRLLGYSVEDIERLRNVMDADGTGQLSFLHRTAGILFPLSFLFASWAVVGLAMRGKVFRWIVLSGAVALAAVDITENFLIDRILTMEPLDEGLVAVSSGFTVASWALLIVLGAVVIGSVVMGLIRQGVERP</sequence>
<evidence type="ECO:0000313" key="4">
    <source>
        <dbReference type="Proteomes" id="UP000238217"/>
    </source>
</evidence>
<name>A0A2T0YFJ6_9MICC</name>
<dbReference type="Proteomes" id="UP000238217">
    <property type="component" value="Unassembled WGS sequence"/>
</dbReference>
<keyword evidence="2" id="KW-0812">Transmembrane</keyword>